<accession>A0AA38M0C7</accession>
<dbReference type="Proteomes" id="UP001168821">
    <property type="component" value="Unassembled WGS sequence"/>
</dbReference>
<gene>
    <name evidence="1" type="ORF">Zmor_011757</name>
</gene>
<reference evidence="1" key="1">
    <citation type="journal article" date="2023" name="G3 (Bethesda)">
        <title>Whole genome assemblies of Zophobas morio and Tenebrio molitor.</title>
        <authorList>
            <person name="Kaur S."/>
            <person name="Stinson S.A."/>
            <person name="diCenzo G.C."/>
        </authorList>
    </citation>
    <scope>NUCLEOTIDE SEQUENCE</scope>
    <source>
        <strain evidence="1">QUZm001</strain>
    </source>
</reference>
<organism evidence="1 2">
    <name type="scientific">Zophobas morio</name>
    <dbReference type="NCBI Taxonomy" id="2755281"/>
    <lineage>
        <taxon>Eukaryota</taxon>
        <taxon>Metazoa</taxon>
        <taxon>Ecdysozoa</taxon>
        <taxon>Arthropoda</taxon>
        <taxon>Hexapoda</taxon>
        <taxon>Insecta</taxon>
        <taxon>Pterygota</taxon>
        <taxon>Neoptera</taxon>
        <taxon>Endopterygota</taxon>
        <taxon>Coleoptera</taxon>
        <taxon>Polyphaga</taxon>
        <taxon>Cucujiformia</taxon>
        <taxon>Tenebrionidae</taxon>
        <taxon>Zophobas</taxon>
    </lineage>
</organism>
<evidence type="ECO:0000313" key="2">
    <source>
        <dbReference type="Proteomes" id="UP001168821"/>
    </source>
</evidence>
<keyword evidence="2" id="KW-1185">Reference proteome</keyword>
<protein>
    <submittedName>
        <fullName evidence="1">Uncharacterized protein</fullName>
    </submittedName>
</protein>
<name>A0AA38M0C7_9CUCU</name>
<dbReference type="EMBL" id="JALNTZ010003114">
    <property type="protein sequence ID" value="KAJ3616651.1"/>
    <property type="molecule type" value="Genomic_DNA"/>
</dbReference>
<evidence type="ECO:0000313" key="1">
    <source>
        <dbReference type="EMBL" id="KAJ3616651.1"/>
    </source>
</evidence>
<proteinExistence type="predicted"/>
<comment type="caution">
    <text evidence="1">The sequence shown here is derived from an EMBL/GenBank/DDBJ whole genome shotgun (WGS) entry which is preliminary data.</text>
</comment>
<dbReference type="AlphaFoldDB" id="A0AA38M0C7"/>
<sequence length="124" mass="14743">MAEKAIKLWKKDYIKESIKGVWNGLVVKEYIHCYNRPPNVLGVCPFYMMFKVAISCEGQLNEFDPMYKPELDNSTKNDLVGIEPDEVTTSGSIKRVKRQQLEKKMKIFYDRRTRVEEELRWPYM</sequence>